<proteinExistence type="inferred from homology"/>
<dbReference type="GO" id="GO:0008854">
    <property type="term" value="F:exodeoxyribonuclease V activity"/>
    <property type="evidence" value="ECO:0007669"/>
    <property type="project" value="InterPro"/>
</dbReference>
<evidence type="ECO:0000313" key="14">
    <source>
        <dbReference type="EMBL" id="VFP78272.1"/>
    </source>
</evidence>
<evidence type="ECO:0000259" key="12">
    <source>
        <dbReference type="Pfam" id="PF13538"/>
    </source>
</evidence>
<keyword evidence="8 11" id="KW-0238">DNA-binding</keyword>
<evidence type="ECO:0000256" key="6">
    <source>
        <dbReference type="ARBA" id="ARBA00022839"/>
    </source>
</evidence>
<dbReference type="Pfam" id="PF13245">
    <property type="entry name" value="AAA_19"/>
    <property type="match status" value="1"/>
</dbReference>
<sequence>MTPKNKKKFFKIINNAKIKNKISYIDFYCCFNEKFFNVAPEIALVFIFLSYSANKGHSCIPIKKFIKIDHLIKENKIFYKLFQLISLENKNWFNIIINNFLCSNGTQKTPLVLDRKYIYIYKYWYMENKIIEFIYHKNLKYNISKIEKYKQLIKKYCYKKIDNSQKNTIKNALLSHIFFIIGGPGTGKTSIVAYYILILIKNTNNKINIQLSAPTGKAATKLTQSIYYILNRTNISKKNRLSFPRIGITLHNLFKINKETNQCNLKNKYKNLDVLVIDECSMLDLNLMNIIIDNVNKKTKIIFIGDINQLPAIDTGSVLKNMFSKILTKIIKKKYEKIIYNHVSILKKKYRFNKNSGINTLATRLENNLHINISQFYRILYPDIIWKSLHTHKNYLYMLVEIKKYFIIYKNFIDTNNDPIKIIKKFNKYQVLCAVKEGMFGTKKINKYLNKWFIKNQTVYFKKNTKNENKKKFYHGKPILINKNNNLLRLMNGDIGICLLIKNKYKVFFMLSDQTVKVINPKILLNYESAWAITIHKSQGSEYSSVQIVIPNYYCSVLSKELFYTAITRAKKKITIYTDIKLLEYILKIHNIQYSGLNKKLKLMYKYKLCN</sequence>
<dbReference type="CDD" id="cd17933">
    <property type="entry name" value="DEXSc_RecD-like"/>
    <property type="match status" value="1"/>
</dbReference>
<dbReference type="Pfam" id="PF13538">
    <property type="entry name" value="UvrD_C_2"/>
    <property type="match status" value="1"/>
</dbReference>
<evidence type="ECO:0000256" key="8">
    <source>
        <dbReference type="ARBA" id="ARBA00023125"/>
    </source>
</evidence>
<evidence type="ECO:0000256" key="4">
    <source>
        <dbReference type="ARBA" id="ARBA00022801"/>
    </source>
</evidence>
<evidence type="ECO:0000313" key="15">
    <source>
        <dbReference type="Proteomes" id="UP000294404"/>
    </source>
</evidence>
<evidence type="ECO:0000256" key="9">
    <source>
        <dbReference type="ARBA" id="ARBA00023204"/>
    </source>
</evidence>
<comment type="catalytic activity">
    <reaction evidence="11">
        <text>ATP + H2O = ADP + phosphate + H(+)</text>
        <dbReference type="Rhea" id="RHEA:13065"/>
        <dbReference type="ChEBI" id="CHEBI:15377"/>
        <dbReference type="ChEBI" id="CHEBI:15378"/>
        <dbReference type="ChEBI" id="CHEBI:30616"/>
        <dbReference type="ChEBI" id="CHEBI:43474"/>
        <dbReference type="ChEBI" id="CHEBI:456216"/>
        <dbReference type="EC" id="5.6.2.3"/>
    </reaction>
</comment>
<evidence type="ECO:0000256" key="7">
    <source>
        <dbReference type="ARBA" id="ARBA00022840"/>
    </source>
</evidence>
<dbReference type="NCBIfam" id="TIGR01447">
    <property type="entry name" value="recD"/>
    <property type="match status" value="1"/>
</dbReference>
<dbReference type="InterPro" id="IPR050534">
    <property type="entry name" value="Coronavir_polyprotein_1ab"/>
</dbReference>
<dbReference type="OrthoDB" id="9803432at2"/>
<comment type="miscellaneous">
    <text evidence="11">In the RecBCD complex, RecB has a slow 3'-5' helicase, an exonuclease activity and loads RecA onto ssDNA, RecD has a fast 5'-3' helicase activity, while RecC stimulates the ATPase and processivity of the RecB helicase and contributes to recognition of the Chi site.</text>
</comment>
<comment type="similarity">
    <text evidence="11">Belongs to the RecD family.</text>
</comment>
<dbReference type="InterPro" id="IPR041851">
    <property type="entry name" value="RecD_N_sf"/>
</dbReference>
<dbReference type="InterPro" id="IPR049550">
    <property type="entry name" value="RecD_N"/>
</dbReference>
<dbReference type="GO" id="GO:0003677">
    <property type="term" value="F:DNA binding"/>
    <property type="evidence" value="ECO:0007669"/>
    <property type="project" value="UniProtKB-UniRule"/>
</dbReference>
<feature type="domain" description="RecBCD enzyme subunit RecD N-terminal" evidence="13">
    <location>
        <begin position="39"/>
        <end position="119"/>
    </location>
</feature>
<feature type="binding site" evidence="11">
    <location>
        <begin position="182"/>
        <end position="189"/>
    </location>
    <ligand>
        <name>ATP</name>
        <dbReference type="ChEBI" id="CHEBI:30616"/>
    </ligand>
</feature>
<dbReference type="Gene3D" id="1.10.10.1020">
    <property type="entry name" value="RecBCD complex, subunit RecD, N-terminal domain"/>
    <property type="match status" value="1"/>
</dbReference>
<dbReference type="SUPFAM" id="SSF52540">
    <property type="entry name" value="P-loop containing nucleoside triphosphate hydrolases"/>
    <property type="match status" value="2"/>
</dbReference>
<dbReference type="Pfam" id="PF21185">
    <property type="entry name" value="RecD_N"/>
    <property type="match status" value="1"/>
</dbReference>
<dbReference type="RefSeq" id="WP_154027568.1">
    <property type="nucleotide sequence ID" value="NZ_LR217695.1"/>
</dbReference>
<keyword evidence="3 11" id="KW-0227">DNA damage</keyword>
<dbReference type="AlphaFoldDB" id="A0A451CY28"/>
<dbReference type="GO" id="GO:0005524">
    <property type="term" value="F:ATP binding"/>
    <property type="evidence" value="ECO:0007669"/>
    <property type="project" value="UniProtKB-UniRule"/>
</dbReference>
<dbReference type="InterPro" id="IPR027417">
    <property type="entry name" value="P-loop_NTPase"/>
</dbReference>
<dbReference type="Proteomes" id="UP000294404">
    <property type="component" value="Chromosome"/>
</dbReference>
<evidence type="ECO:0000259" key="13">
    <source>
        <dbReference type="Pfam" id="PF21185"/>
    </source>
</evidence>
<keyword evidence="4 11" id="KW-0378">Hydrolase</keyword>
<organism evidence="14 15">
    <name type="scientific">Buchnera aphidicola</name>
    <name type="common">Cinara cuneomaculata</name>
    <dbReference type="NCBI Taxonomy" id="1660040"/>
    <lineage>
        <taxon>Bacteria</taxon>
        <taxon>Pseudomonadati</taxon>
        <taxon>Pseudomonadota</taxon>
        <taxon>Gammaproteobacteria</taxon>
        <taxon>Enterobacterales</taxon>
        <taxon>Erwiniaceae</taxon>
        <taxon>Buchnera</taxon>
    </lineage>
</organism>
<name>A0A451CY28_9GAMM</name>
<dbReference type="GO" id="GO:0016887">
    <property type="term" value="F:ATP hydrolysis activity"/>
    <property type="evidence" value="ECO:0007669"/>
    <property type="project" value="RHEA"/>
</dbReference>
<reference evidence="14 15" key="1">
    <citation type="submission" date="2019-02" db="EMBL/GenBank/DDBJ databases">
        <authorList>
            <person name="Manzano-Marin A."/>
            <person name="Manzano-Marin A."/>
        </authorList>
    </citation>
    <scope>NUCLEOTIDE SEQUENCE [LARGE SCALE GENOMIC DNA]</scope>
    <source>
        <strain evidence="14 15">BuCicuneomaculata</strain>
    </source>
</reference>
<keyword evidence="6 11" id="KW-0269">Exonuclease</keyword>
<keyword evidence="9 11" id="KW-0234">DNA repair</keyword>
<keyword evidence="10 11" id="KW-0413">Isomerase</keyword>
<dbReference type="EMBL" id="LR217695">
    <property type="protein sequence ID" value="VFP78272.1"/>
    <property type="molecule type" value="Genomic_DNA"/>
</dbReference>
<dbReference type="CDD" id="cd18809">
    <property type="entry name" value="SF1_C_RecD"/>
    <property type="match status" value="1"/>
</dbReference>
<keyword evidence="7 11" id="KW-0067">ATP-binding</keyword>
<dbReference type="PANTHER" id="PTHR43788:SF6">
    <property type="entry name" value="DNA HELICASE B"/>
    <property type="match status" value="1"/>
</dbReference>
<protein>
    <recommendedName>
        <fullName evidence="11">RecBCD enzyme subunit RecD</fullName>
        <ecNumber evidence="11">5.6.2.3</ecNumber>
    </recommendedName>
    <alternativeName>
        <fullName evidence="11">DNA 5'-3' helicase subunit RecD</fullName>
    </alternativeName>
    <alternativeName>
        <fullName evidence="11">Exonuclease V subunit RecD</fullName>
        <shortName evidence="11">ExoV subunit RecD</shortName>
    </alternativeName>
    <alternativeName>
        <fullName evidence="11">Helicase/nuclease RecBCD subunit RecD</fullName>
    </alternativeName>
</protein>
<dbReference type="Gene3D" id="3.40.50.300">
    <property type="entry name" value="P-loop containing nucleotide triphosphate hydrolases"/>
    <property type="match status" value="3"/>
</dbReference>
<dbReference type="GO" id="GO:0000724">
    <property type="term" value="P:double-strand break repair via homologous recombination"/>
    <property type="evidence" value="ECO:0007669"/>
    <property type="project" value="UniProtKB-UniRule"/>
</dbReference>
<evidence type="ECO:0000256" key="5">
    <source>
        <dbReference type="ARBA" id="ARBA00022806"/>
    </source>
</evidence>
<dbReference type="HAMAP" id="MF_01487">
    <property type="entry name" value="RecD"/>
    <property type="match status" value="1"/>
</dbReference>
<evidence type="ECO:0000256" key="10">
    <source>
        <dbReference type="ARBA" id="ARBA00023235"/>
    </source>
</evidence>
<gene>
    <name evidence="11 14" type="primary">recD</name>
    <name evidence="14" type="ORF">BUCICUMA2628_292</name>
</gene>
<comment type="subunit">
    <text evidence="11">Heterotrimer of RecB, RecC and RecD. All subunits contribute to DNA-binding.</text>
</comment>
<evidence type="ECO:0000256" key="11">
    <source>
        <dbReference type="HAMAP-Rule" id="MF_01487"/>
    </source>
</evidence>
<keyword evidence="1 11" id="KW-0540">Nuclease</keyword>
<dbReference type="GO" id="GO:0009338">
    <property type="term" value="C:exodeoxyribonuclease V complex"/>
    <property type="evidence" value="ECO:0007669"/>
    <property type="project" value="InterPro"/>
</dbReference>
<dbReference type="GO" id="GO:0043139">
    <property type="term" value="F:5'-3' DNA helicase activity"/>
    <property type="evidence" value="ECO:0007669"/>
    <property type="project" value="UniProtKB-UniRule"/>
</dbReference>
<feature type="domain" description="UvrD-like helicase C-terminal" evidence="12">
    <location>
        <begin position="530"/>
        <end position="576"/>
    </location>
</feature>
<comment type="function">
    <text evidence="11">A helicase/nuclease that prepares dsDNA breaks (DSB) for recombinational DNA repair. Binds to DSBs and unwinds DNA via a highly rapid and processive ATP-dependent bidirectional helicase activity. Unwinds dsDNA until it encounters a Chi (crossover hotspot instigator) sequence from the 3' direction. Cuts ssDNA a few nucleotides 3' to the Chi site. The properties and activities of the enzyme are changed at Chi. The Chi-altered holoenzyme produces a long 3'-ssDNA overhang and facilitates RecA-binding to the ssDNA for homologous DNA recombination and repair. Holoenzyme degrades any linearized DNA that is unable to undergo homologous recombination. In the holoenzyme this subunit has ssDNA-dependent ATPase and 5'-3' helicase activity. When added to pre-assembled RecBC greatly stimulates nuclease activity and augments holoenzyme processivity. Negatively regulates the RecA-loading ability of RecBCD.</text>
</comment>
<evidence type="ECO:0000256" key="2">
    <source>
        <dbReference type="ARBA" id="ARBA00022741"/>
    </source>
</evidence>
<dbReference type="InterPro" id="IPR006344">
    <property type="entry name" value="RecD"/>
</dbReference>
<dbReference type="PANTHER" id="PTHR43788">
    <property type="entry name" value="DNA2/NAM7 HELICASE FAMILY MEMBER"/>
    <property type="match status" value="1"/>
</dbReference>
<keyword evidence="2 11" id="KW-0547">Nucleotide-binding</keyword>
<dbReference type="EC" id="5.6.2.3" evidence="11"/>
<evidence type="ECO:0000256" key="1">
    <source>
        <dbReference type="ARBA" id="ARBA00022722"/>
    </source>
</evidence>
<keyword evidence="5 11" id="KW-0347">Helicase</keyword>
<dbReference type="InterPro" id="IPR027785">
    <property type="entry name" value="UvrD-like_helicase_C"/>
</dbReference>
<accession>A0A451CY28</accession>
<evidence type="ECO:0000256" key="3">
    <source>
        <dbReference type="ARBA" id="ARBA00022763"/>
    </source>
</evidence>